<evidence type="ECO:0000313" key="3">
    <source>
        <dbReference type="Proteomes" id="UP001438953"/>
    </source>
</evidence>
<gene>
    <name evidence="2" type="ORF">VSX56_02360</name>
</gene>
<feature type="transmembrane region" description="Helical" evidence="1">
    <location>
        <begin position="14"/>
        <end position="37"/>
    </location>
</feature>
<proteinExistence type="predicted"/>
<reference evidence="2 3" key="2">
    <citation type="submission" date="2024-06" db="EMBL/GenBank/DDBJ databases">
        <title>Thioclava kandeliae sp. nov. from a rhizosphere soil sample of Kandelia candel in a mangrove.</title>
        <authorList>
            <person name="Mu T."/>
        </authorList>
    </citation>
    <scope>NUCLEOTIDE SEQUENCE [LARGE SCALE GENOMIC DNA]</scope>
    <source>
        <strain evidence="2 3">CPCC 100088</strain>
    </source>
</reference>
<protein>
    <submittedName>
        <fullName evidence="2">DUF2842 domain-containing protein</fullName>
    </submittedName>
</protein>
<dbReference type="EMBL" id="JAYWLC010000001">
    <property type="protein sequence ID" value="MER5170605.1"/>
    <property type="molecule type" value="Genomic_DNA"/>
</dbReference>
<dbReference type="Pfam" id="PF11003">
    <property type="entry name" value="DUF2842"/>
    <property type="match status" value="1"/>
</dbReference>
<evidence type="ECO:0000313" key="2">
    <source>
        <dbReference type="EMBL" id="MER5170605.1"/>
    </source>
</evidence>
<name>A0ABV1SCG9_9RHOB</name>
<dbReference type="InterPro" id="IPR021265">
    <property type="entry name" value="DUF2842"/>
</dbReference>
<dbReference type="Proteomes" id="UP001438953">
    <property type="component" value="Unassembled WGS sequence"/>
</dbReference>
<organism evidence="2 3">
    <name type="scientific">Thioclava kandeliae</name>
    <dbReference type="NCBI Taxonomy" id="3070818"/>
    <lineage>
        <taxon>Bacteria</taxon>
        <taxon>Pseudomonadati</taxon>
        <taxon>Pseudomonadota</taxon>
        <taxon>Alphaproteobacteria</taxon>
        <taxon>Rhodobacterales</taxon>
        <taxon>Paracoccaceae</taxon>
        <taxon>Thioclava</taxon>
    </lineage>
</organism>
<sequence length="80" mass="8829">MAGRGLSWKTRRRLAILVLVLGLPVYIVVAVTLANWLEARVGRLPLSAELALYIALGVAWIWPCRPVFMGVGRSDPDQSK</sequence>
<keyword evidence="3" id="KW-1185">Reference proteome</keyword>
<keyword evidence="1" id="KW-0472">Membrane</keyword>
<dbReference type="RefSeq" id="WP_350934547.1">
    <property type="nucleotide sequence ID" value="NZ_JAYWLC010000001.1"/>
</dbReference>
<comment type="caution">
    <text evidence="2">The sequence shown here is derived from an EMBL/GenBank/DDBJ whole genome shotgun (WGS) entry which is preliminary data.</text>
</comment>
<feature type="transmembrane region" description="Helical" evidence="1">
    <location>
        <begin position="43"/>
        <end position="63"/>
    </location>
</feature>
<reference evidence="2 3" key="1">
    <citation type="submission" date="2024-01" db="EMBL/GenBank/DDBJ databases">
        <authorList>
            <person name="Deng Y."/>
            <person name="Su J."/>
        </authorList>
    </citation>
    <scope>NUCLEOTIDE SEQUENCE [LARGE SCALE GENOMIC DNA]</scope>
    <source>
        <strain evidence="2 3">CPCC 100088</strain>
    </source>
</reference>
<evidence type="ECO:0000256" key="1">
    <source>
        <dbReference type="SAM" id="Phobius"/>
    </source>
</evidence>
<accession>A0ABV1SCG9</accession>
<keyword evidence="1" id="KW-1133">Transmembrane helix</keyword>
<keyword evidence="1" id="KW-0812">Transmembrane</keyword>